<feature type="chain" id="PRO_5035439940" evidence="11">
    <location>
        <begin position="22"/>
        <end position="500"/>
    </location>
</feature>
<dbReference type="OrthoDB" id="514299at2759"/>
<keyword evidence="9" id="KW-0325">Glycoprotein</keyword>
<dbReference type="InterPro" id="IPR027417">
    <property type="entry name" value="P-loop_NTPase"/>
</dbReference>
<evidence type="ECO:0000313" key="12">
    <source>
        <dbReference type="EMBL" id="CAH1233449.1"/>
    </source>
</evidence>
<dbReference type="Pfam" id="PF06990">
    <property type="entry name" value="Gal-3-0_sulfotr"/>
    <property type="match status" value="1"/>
</dbReference>
<dbReference type="EMBL" id="OV696686">
    <property type="protein sequence ID" value="CAH1233449.1"/>
    <property type="molecule type" value="Genomic_DNA"/>
</dbReference>
<comment type="subcellular location">
    <subcellularLocation>
        <location evidence="1">Golgi apparatus membrane</location>
        <topology evidence="1">Single-pass type II membrane protein</topology>
    </subcellularLocation>
</comment>
<feature type="signal peptide" evidence="11">
    <location>
        <begin position="1"/>
        <end position="21"/>
    </location>
</feature>
<keyword evidence="3" id="KW-0808">Transferase</keyword>
<evidence type="ECO:0000256" key="2">
    <source>
        <dbReference type="ARBA" id="ARBA00008124"/>
    </source>
</evidence>
<evidence type="ECO:0000256" key="5">
    <source>
        <dbReference type="ARBA" id="ARBA00022968"/>
    </source>
</evidence>
<keyword evidence="5" id="KW-0735">Signal-anchor</keyword>
<dbReference type="PANTHER" id="PTHR14647:SF87">
    <property type="entry name" value="PUTATIVE-RELATED"/>
    <property type="match status" value="1"/>
</dbReference>
<evidence type="ECO:0000256" key="3">
    <source>
        <dbReference type="ARBA" id="ARBA00022679"/>
    </source>
</evidence>
<dbReference type="SUPFAM" id="SSF52540">
    <property type="entry name" value="P-loop containing nucleoside triphosphate hydrolases"/>
    <property type="match status" value="1"/>
</dbReference>
<evidence type="ECO:0000256" key="10">
    <source>
        <dbReference type="SAM" id="MobiDB-lite"/>
    </source>
</evidence>
<dbReference type="InterPro" id="IPR009729">
    <property type="entry name" value="Gal-3-0_sulfotransfrase"/>
</dbReference>
<evidence type="ECO:0000256" key="8">
    <source>
        <dbReference type="ARBA" id="ARBA00023136"/>
    </source>
</evidence>
<dbReference type="GO" id="GO:0001733">
    <property type="term" value="F:galactosylceramide sulfotransferase activity"/>
    <property type="evidence" value="ECO:0007669"/>
    <property type="project" value="InterPro"/>
</dbReference>
<name>A0A8J9VC43_BRALA</name>
<feature type="compositionally biased region" description="Basic residues" evidence="10">
    <location>
        <begin position="451"/>
        <end position="500"/>
    </location>
</feature>
<gene>
    <name evidence="12" type="primary">GAL3ST3</name>
    <name evidence="12" type="ORF">BLAG_LOCUS2211</name>
</gene>
<keyword evidence="13" id="KW-1185">Reference proteome</keyword>
<dbReference type="Proteomes" id="UP000838412">
    <property type="component" value="Chromosome 1"/>
</dbReference>
<protein>
    <submittedName>
        <fullName evidence="12">GAL3ST3 protein</fullName>
    </submittedName>
</protein>
<organism evidence="12 13">
    <name type="scientific">Branchiostoma lanceolatum</name>
    <name type="common">Common lancelet</name>
    <name type="synonym">Amphioxus lanceolatum</name>
    <dbReference type="NCBI Taxonomy" id="7740"/>
    <lineage>
        <taxon>Eukaryota</taxon>
        <taxon>Metazoa</taxon>
        <taxon>Chordata</taxon>
        <taxon>Cephalochordata</taxon>
        <taxon>Leptocardii</taxon>
        <taxon>Amphioxiformes</taxon>
        <taxon>Branchiostomatidae</taxon>
        <taxon>Branchiostoma</taxon>
    </lineage>
</organism>
<evidence type="ECO:0000313" key="13">
    <source>
        <dbReference type="Proteomes" id="UP000838412"/>
    </source>
</evidence>
<evidence type="ECO:0000256" key="1">
    <source>
        <dbReference type="ARBA" id="ARBA00004323"/>
    </source>
</evidence>
<dbReference type="PANTHER" id="PTHR14647">
    <property type="entry name" value="GALACTOSE-3-O-SULFOTRANSFERASE"/>
    <property type="match status" value="1"/>
</dbReference>
<evidence type="ECO:0000256" key="9">
    <source>
        <dbReference type="ARBA" id="ARBA00023180"/>
    </source>
</evidence>
<evidence type="ECO:0000256" key="6">
    <source>
        <dbReference type="ARBA" id="ARBA00022989"/>
    </source>
</evidence>
<evidence type="ECO:0000256" key="7">
    <source>
        <dbReference type="ARBA" id="ARBA00023034"/>
    </source>
</evidence>
<keyword evidence="4" id="KW-0812">Transmembrane</keyword>
<comment type="similarity">
    <text evidence="2">Belongs to the galactose-3-O-sulfotransferase family.</text>
</comment>
<evidence type="ECO:0000256" key="11">
    <source>
        <dbReference type="SAM" id="SignalP"/>
    </source>
</evidence>
<dbReference type="GO" id="GO:0009247">
    <property type="term" value="P:glycolipid biosynthetic process"/>
    <property type="evidence" value="ECO:0007669"/>
    <property type="project" value="InterPro"/>
</dbReference>
<evidence type="ECO:0000256" key="4">
    <source>
        <dbReference type="ARBA" id="ARBA00022692"/>
    </source>
</evidence>
<keyword evidence="6" id="KW-1133">Transmembrane helix</keyword>
<keyword evidence="11" id="KW-0732">Signal</keyword>
<reference evidence="12" key="1">
    <citation type="submission" date="2022-01" db="EMBL/GenBank/DDBJ databases">
        <authorList>
            <person name="Braso-Vives M."/>
        </authorList>
    </citation>
    <scope>NUCLEOTIDE SEQUENCE</scope>
</reference>
<keyword evidence="7" id="KW-0333">Golgi apparatus</keyword>
<dbReference type="Gene3D" id="3.40.50.300">
    <property type="entry name" value="P-loop containing nucleotide triphosphate hydrolases"/>
    <property type="match status" value="1"/>
</dbReference>
<proteinExistence type="inferred from homology"/>
<sequence length="500" mass="59013">MQGGRLLTVFLLLVVLMGISFYHIQHNSPMEINTDAVRPRPEQHDGFKDLQSQTSVLSNAETVAFRNKTQGDVTVHSDTEDMTNGTCRPHLNVAFMKVHKCGSSLIFHMLLRFGYEHDLIVALPRQKKREIIGGFGTIKDDDFLAPPGGKRWNIFGHHAFYNRTQFPQLMAPNTRYVAILREPLRRLKSAFQYFHLGKGFPGLEKQTPKGIAPVTTYLAKPMYWDPLFKFKPFLSAKKRTSEFLVKAKEHFCFRNCMSRDLGFAEKDCDNNTAVEEFVRGIENDFTMVLIIEYLPASLILLKRRMCWTFYDILYGHHPRRQRYKLKTPITDDMKSTFYQRNYADLMLYTRFNESFHRQISQEGADFQDEVSHFMRINKDVGSYCRSKTRQRKGNMIVKKSKWNDAFSVGKSLCSRYVRNRQYWDTQLRSRYQHTQNKELENENSVVQITKSRPRKPPKRPSRKPRKHPPRKPRKRPPRKPRKRPPRKPRKRPQKSRKRKH</sequence>
<feature type="region of interest" description="Disordered" evidence="10">
    <location>
        <begin position="434"/>
        <end position="500"/>
    </location>
</feature>
<dbReference type="GO" id="GO:0000139">
    <property type="term" value="C:Golgi membrane"/>
    <property type="evidence" value="ECO:0007669"/>
    <property type="project" value="UniProtKB-SubCell"/>
</dbReference>
<dbReference type="AlphaFoldDB" id="A0A8J9VC43"/>
<keyword evidence="8" id="KW-0472">Membrane</keyword>
<accession>A0A8J9VC43</accession>